<dbReference type="Gene3D" id="3.40.50.2000">
    <property type="entry name" value="Glycogen Phosphorylase B"/>
    <property type="match status" value="1"/>
</dbReference>
<dbReference type="GO" id="GO:0008184">
    <property type="term" value="F:glycogen phosphorylase activity"/>
    <property type="evidence" value="ECO:0007669"/>
    <property type="project" value="InterPro"/>
</dbReference>
<feature type="non-terminal residue" evidence="4">
    <location>
        <position position="1"/>
    </location>
</feature>
<dbReference type="EC" id="2.4.1.1" evidence="2"/>
<name>A0A8S3H5S5_9BILA</name>
<evidence type="ECO:0000313" key="4">
    <source>
        <dbReference type="EMBL" id="CAF5176708.1"/>
    </source>
</evidence>
<evidence type="ECO:0000256" key="2">
    <source>
        <dbReference type="RuleBase" id="RU000587"/>
    </source>
</evidence>
<comment type="similarity">
    <text evidence="1 2">Belongs to the glycogen phosphorylase family.</text>
</comment>
<dbReference type="Proteomes" id="UP000681967">
    <property type="component" value="Unassembled WGS sequence"/>
</dbReference>
<dbReference type="PANTHER" id="PTHR11468:SF13">
    <property type="entry name" value="GLYCOGEN PHOSPHORYLASE"/>
    <property type="match status" value="1"/>
</dbReference>
<comment type="cofactor">
    <cofactor evidence="2">
        <name>pyridoxal 5'-phosphate</name>
        <dbReference type="ChEBI" id="CHEBI:597326"/>
    </cofactor>
</comment>
<feature type="non-terminal residue" evidence="4">
    <location>
        <position position="82"/>
    </location>
</feature>
<gene>
    <name evidence="4" type="ORF">BYL167_LOCUS78315</name>
    <name evidence="3" type="ORF">GIL414_LOCUS22667</name>
</gene>
<dbReference type="EMBL" id="CAJOBJ010023085">
    <property type="protein sequence ID" value="CAF4227137.1"/>
    <property type="molecule type" value="Genomic_DNA"/>
</dbReference>
<dbReference type="Pfam" id="PF00343">
    <property type="entry name" value="Phosphorylase"/>
    <property type="match status" value="1"/>
</dbReference>
<reference evidence="4" key="1">
    <citation type="submission" date="2021-02" db="EMBL/GenBank/DDBJ databases">
        <authorList>
            <person name="Nowell W R."/>
        </authorList>
    </citation>
    <scope>NUCLEOTIDE SEQUENCE</scope>
</reference>
<dbReference type="GO" id="GO:0030170">
    <property type="term" value="F:pyridoxal phosphate binding"/>
    <property type="evidence" value="ECO:0007669"/>
    <property type="project" value="TreeGrafter"/>
</dbReference>
<accession>A0A8S3H5S5</accession>
<keyword evidence="2" id="KW-0328">Glycosyltransferase</keyword>
<evidence type="ECO:0000256" key="1">
    <source>
        <dbReference type="ARBA" id="ARBA00006047"/>
    </source>
</evidence>
<comment type="caution">
    <text evidence="4">The sequence shown here is derived from an EMBL/GenBank/DDBJ whole genome shotgun (WGS) entry which is preliminary data.</text>
</comment>
<proteinExistence type="inferred from homology"/>
<comment type="function">
    <text evidence="2">Allosteric enzyme that catalyzes the rate-limiting step in glycogen catabolism, the phosphorolytic cleavage of glycogen to produce glucose-1-phosphate, and plays a central role in maintaining cellular and organismal glucose homeostasis.</text>
</comment>
<keyword evidence="2" id="KW-0808">Transferase</keyword>
<comment type="catalytic activity">
    <reaction evidence="2">
        <text>[(1-&gt;4)-alpha-D-glucosyl](n) + phosphate = [(1-&gt;4)-alpha-D-glucosyl](n-1) + alpha-D-glucose 1-phosphate</text>
        <dbReference type="Rhea" id="RHEA:41732"/>
        <dbReference type="Rhea" id="RHEA-COMP:9584"/>
        <dbReference type="Rhea" id="RHEA-COMP:9586"/>
        <dbReference type="ChEBI" id="CHEBI:15444"/>
        <dbReference type="ChEBI" id="CHEBI:43474"/>
        <dbReference type="ChEBI" id="CHEBI:58601"/>
        <dbReference type="EC" id="2.4.1.1"/>
    </reaction>
</comment>
<sequence>QALDQIQDGFFSPENPELFHDVVNSLLGNHGDHYMLLADYDSYIESQDKVTELFKDPITWTKKCILNIAASGKFSSDRTIAE</sequence>
<dbReference type="Proteomes" id="UP000681720">
    <property type="component" value="Unassembled WGS sequence"/>
</dbReference>
<dbReference type="SUPFAM" id="SSF53756">
    <property type="entry name" value="UDP-Glycosyltransferase/glycogen phosphorylase"/>
    <property type="match status" value="1"/>
</dbReference>
<dbReference type="GO" id="GO:0005980">
    <property type="term" value="P:glycogen catabolic process"/>
    <property type="evidence" value="ECO:0007669"/>
    <property type="project" value="TreeGrafter"/>
</dbReference>
<dbReference type="EMBL" id="CAJOBH010287232">
    <property type="protein sequence ID" value="CAF5176708.1"/>
    <property type="molecule type" value="Genomic_DNA"/>
</dbReference>
<keyword evidence="2" id="KW-0119">Carbohydrate metabolism</keyword>
<dbReference type="AlphaFoldDB" id="A0A8S3H5S5"/>
<protein>
    <recommendedName>
        <fullName evidence="2">Alpha-1,4 glucan phosphorylase</fullName>
        <ecNumber evidence="2">2.4.1.1</ecNumber>
    </recommendedName>
</protein>
<evidence type="ECO:0000313" key="5">
    <source>
        <dbReference type="Proteomes" id="UP000681967"/>
    </source>
</evidence>
<dbReference type="InterPro" id="IPR000811">
    <property type="entry name" value="Glyco_trans_35"/>
</dbReference>
<organism evidence="4 5">
    <name type="scientific">Rotaria magnacalcarata</name>
    <dbReference type="NCBI Taxonomy" id="392030"/>
    <lineage>
        <taxon>Eukaryota</taxon>
        <taxon>Metazoa</taxon>
        <taxon>Spiralia</taxon>
        <taxon>Gnathifera</taxon>
        <taxon>Rotifera</taxon>
        <taxon>Eurotatoria</taxon>
        <taxon>Bdelloidea</taxon>
        <taxon>Philodinida</taxon>
        <taxon>Philodinidae</taxon>
        <taxon>Rotaria</taxon>
    </lineage>
</organism>
<dbReference type="PANTHER" id="PTHR11468">
    <property type="entry name" value="GLYCOGEN PHOSPHORYLASE"/>
    <property type="match status" value="1"/>
</dbReference>
<dbReference type="GO" id="GO:0005737">
    <property type="term" value="C:cytoplasm"/>
    <property type="evidence" value="ECO:0007669"/>
    <property type="project" value="TreeGrafter"/>
</dbReference>
<keyword evidence="2" id="KW-0663">Pyridoxal phosphate</keyword>
<evidence type="ECO:0000313" key="3">
    <source>
        <dbReference type="EMBL" id="CAF4227137.1"/>
    </source>
</evidence>